<dbReference type="Pfam" id="PF07811">
    <property type="entry name" value="TadE"/>
    <property type="match status" value="1"/>
</dbReference>
<evidence type="ECO:0000259" key="2">
    <source>
        <dbReference type="Pfam" id="PF07811"/>
    </source>
</evidence>
<keyword evidence="4" id="KW-1185">Reference proteome</keyword>
<gene>
    <name evidence="3" type="ORF">Sphch_0556</name>
</gene>
<protein>
    <recommendedName>
        <fullName evidence="2">TadE-like domain-containing protein</fullName>
    </recommendedName>
</protein>
<accession>F6EXW9</accession>
<dbReference type="AlphaFoldDB" id="F6EXW9"/>
<organism evidence="3 4">
    <name type="scientific">Sphingobium chlorophenolicum L-1</name>
    <dbReference type="NCBI Taxonomy" id="690566"/>
    <lineage>
        <taxon>Bacteria</taxon>
        <taxon>Pseudomonadati</taxon>
        <taxon>Pseudomonadota</taxon>
        <taxon>Alphaproteobacteria</taxon>
        <taxon>Sphingomonadales</taxon>
        <taxon>Sphingomonadaceae</taxon>
        <taxon>Sphingobium</taxon>
    </lineage>
</organism>
<name>F6EXW9_SPHCR</name>
<dbReference type="InterPro" id="IPR012495">
    <property type="entry name" value="TadE-like_dom"/>
</dbReference>
<evidence type="ECO:0000256" key="1">
    <source>
        <dbReference type="SAM" id="Phobius"/>
    </source>
</evidence>
<reference evidence="3 4" key="1">
    <citation type="submission" date="2011-05" db="EMBL/GenBank/DDBJ databases">
        <title>Complete sequence of chromosome 1 of Sphingobium chlorophenolicum L-1.</title>
        <authorList>
            <consortium name="US DOE Joint Genome Institute"/>
            <person name="Lucas S."/>
            <person name="Han J."/>
            <person name="Lapidus A."/>
            <person name="Cheng J.-F."/>
            <person name="Goodwin L."/>
            <person name="Pitluck S."/>
            <person name="Peters L."/>
            <person name="Daligault H."/>
            <person name="Han C."/>
            <person name="Tapia R."/>
            <person name="Land M."/>
            <person name="Hauser L."/>
            <person name="Kyrpides N."/>
            <person name="Ivanova N."/>
            <person name="Pagani I."/>
            <person name="Turner P."/>
            <person name="Copley S."/>
            <person name="Woyke T."/>
        </authorList>
    </citation>
    <scope>NUCLEOTIDE SEQUENCE [LARGE SCALE GENOMIC DNA]</scope>
    <source>
        <strain evidence="3 4">L-1</strain>
    </source>
</reference>
<dbReference type="KEGG" id="sch:Sphch_0556"/>
<keyword evidence="1" id="KW-0472">Membrane</keyword>
<keyword evidence="1" id="KW-1133">Transmembrane helix</keyword>
<evidence type="ECO:0000313" key="3">
    <source>
        <dbReference type="EMBL" id="AEG48251.1"/>
    </source>
</evidence>
<evidence type="ECO:0000313" key="4">
    <source>
        <dbReference type="Proteomes" id="UP000007150"/>
    </source>
</evidence>
<dbReference type="Proteomes" id="UP000007150">
    <property type="component" value="Chromosome 1"/>
</dbReference>
<dbReference type="HOGENOM" id="CLU_114087_0_0_5"/>
<feature type="domain" description="TadE-like" evidence="2">
    <location>
        <begin position="17"/>
        <end position="59"/>
    </location>
</feature>
<keyword evidence="1" id="KW-0812">Transmembrane</keyword>
<dbReference type="EMBL" id="CP002798">
    <property type="protein sequence ID" value="AEG48251.1"/>
    <property type="molecule type" value="Genomic_DNA"/>
</dbReference>
<dbReference type="STRING" id="690566.Sphch_0556"/>
<sequence>MRMRLSLHHRLAADQRGASVPEFAMILMPLCLILFGGLEMGYQIYVRSVTLGALERASRLSTIQTVNSTAVEADIEATIKRIVPSATISTSKSSFYQYSNINAMERLTKDVNNNGTLDSGDCWEDVDNNGSRNVATTGLNGIGGADDIVRYNTVVTYNRILPLYRFIGIGNTATLTASTMMRRQPYEVQTIPTPKCKV</sequence>
<feature type="transmembrane region" description="Helical" evidence="1">
    <location>
        <begin position="20"/>
        <end position="38"/>
    </location>
</feature>
<proteinExistence type="predicted"/>